<keyword evidence="5" id="KW-0804">Transcription</keyword>
<gene>
    <name evidence="7" type="ORF">ACFO6Q_07230</name>
</gene>
<sequence length="662" mass="72717">MSDSALAVRHASRVLKAVRGELRTSLAPHVAKSWDRCLTEYGMVPDGARATAVLEPSQLRERQQRMGELLGVARAEMESLYEQISGSGYAVILADADATILHTITDPTLKREFRHAGLWLGALWDERHEGTNGIGTAVAEHAPVTVHRDEHFMGYNVTLSCSGAPILDARGGLLGVLDASSANSSDTRLIQRHTMALVTMSANLISRFHFLREFPDAYILRFHSRPEFVGLLHEALIAVAGDGTILAVNESAMAQLGHPDRSRLVGRPIESVFQFAFSTLQQRAANDPRTIWPIREVEHGRRFFALVRSREQAGARAADGGPRSATLISLGQEGGGRRHVGSDPSMLHNLNCAQQLFGKRVPILLQGATGTGKEAFARVLHNASAWAGKPFVAVNCGAIPESLIESELFGYTRGAFTDADRHGRPGKILQSSGGTLFLDEIGDMPLTLQTRLLRVIEEFEIVPLGGDQSITVDLHVISASHRDIRQMVQDGDFREDLYYRLNGITLQLPLLRERADRAELIETLLREESDDAAPVSIQPDALHALLNYHWPGNIRQLRNVLRTAAALCQDNTIRISNLPQELLDAAAKGVPAPPVARELPIALTPNAAESCCRTPLDTAEHAALLRELERNRWNITHTADALGVSRNTLYRKIRKHQIPLAE</sequence>
<dbReference type="SUPFAM" id="SSF52540">
    <property type="entry name" value="P-loop containing nucleoside triphosphate hydrolases"/>
    <property type="match status" value="1"/>
</dbReference>
<keyword evidence="8" id="KW-1185">Reference proteome</keyword>
<dbReference type="InterPro" id="IPR025943">
    <property type="entry name" value="Sigma_54_int_dom_ATP-bd_2"/>
</dbReference>
<proteinExistence type="predicted"/>
<dbReference type="SMART" id="SM00382">
    <property type="entry name" value="AAA"/>
    <property type="match status" value="1"/>
</dbReference>
<dbReference type="InterPro" id="IPR003593">
    <property type="entry name" value="AAA+_ATPase"/>
</dbReference>
<evidence type="ECO:0000259" key="6">
    <source>
        <dbReference type="PROSITE" id="PS50045"/>
    </source>
</evidence>
<dbReference type="PRINTS" id="PR01590">
    <property type="entry name" value="HTHFIS"/>
</dbReference>
<reference evidence="8" key="1">
    <citation type="journal article" date="2019" name="Int. J. Syst. Evol. Microbiol.">
        <title>The Global Catalogue of Microorganisms (GCM) 10K type strain sequencing project: providing services to taxonomists for standard genome sequencing and annotation.</title>
        <authorList>
            <consortium name="The Broad Institute Genomics Platform"/>
            <consortium name="The Broad Institute Genome Sequencing Center for Infectious Disease"/>
            <person name="Wu L."/>
            <person name="Ma J."/>
        </authorList>
    </citation>
    <scope>NUCLEOTIDE SEQUENCE [LARGE SCALE GENOMIC DNA]</scope>
    <source>
        <strain evidence="8">CCUG 30340</strain>
    </source>
</reference>
<dbReference type="PROSITE" id="PS00676">
    <property type="entry name" value="SIGMA54_INTERACT_2"/>
    <property type="match status" value="1"/>
</dbReference>
<dbReference type="Pfam" id="PF00158">
    <property type="entry name" value="Sigma54_activat"/>
    <property type="match status" value="1"/>
</dbReference>
<dbReference type="InterPro" id="IPR025944">
    <property type="entry name" value="Sigma_54_int_dom_CS"/>
</dbReference>
<evidence type="ECO:0000256" key="2">
    <source>
        <dbReference type="ARBA" id="ARBA00022840"/>
    </source>
</evidence>
<name>A0ABV9QU49_9GAMM</name>
<organism evidence="7 8">
    <name type="scientific">Dokdonella ginsengisoli</name>
    <dbReference type="NCBI Taxonomy" id="363846"/>
    <lineage>
        <taxon>Bacteria</taxon>
        <taxon>Pseudomonadati</taxon>
        <taxon>Pseudomonadota</taxon>
        <taxon>Gammaproteobacteria</taxon>
        <taxon>Lysobacterales</taxon>
        <taxon>Rhodanobacteraceae</taxon>
        <taxon>Dokdonella</taxon>
    </lineage>
</organism>
<dbReference type="InterPro" id="IPR029016">
    <property type="entry name" value="GAF-like_dom_sf"/>
</dbReference>
<dbReference type="Gene3D" id="3.40.50.300">
    <property type="entry name" value="P-loop containing nucleotide triphosphate hydrolases"/>
    <property type="match status" value="1"/>
</dbReference>
<feature type="domain" description="Sigma-54 factor interaction" evidence="6">
    <location>
        <begin position="339"/>
        <end position="566"/>
    </location>
</feature>
<dbReference type="PANTHER" id="PTHR32071">
    <property type="entry name" value="TRANSCRIPTIONAL REGULATORY PROTEIN"/>
    <property type="match status" value="1"/>
</dbReference>
<keyword evidence="4" id="KW-0238">DNA-binding</keyword>
<keyword evidence="3" id="KW-0805">Transcription regulation</keyword>
<dbReference type="EMBL" id="JBHSHD010000006">
    <property type="protein sequence ID" value="MFC4820109.1"/>
    <property type="molecule type" value="Genomic_DNA"/>
</dbReference>
<dbReference type="Pfam" id="PF02954">
    <property type="entry name" value="HTH_8"/>
    <property type="match status" value="1"/>
</dbReference>
<protein>
    <submittedName>
        <fullName evidence="7">Sigma-54-dependent Fis family transcriptional regulator</fullName>
    </submittedName>
</protein>
<dbReference type="SUPFAM" id="SSF46689">
    <property type="entry name" value="Homeodomain-like"/>
    <property type="match status" value="1"/>
</dbReference>
<accession>A0ABV9QU49</accession>
<evidence type="ECO:0000313" key="7">
    <source>
        <dbReference type="EMBL" id="MFC4820109.1"/>
    </source>
</evidence>
<keyword evidence="2" id="KW-0067">ATP-binding</keyword>
<dbReference type="InterPro" id="IPR009057">
    <property type="entry name" value="Homeodomain-like_sf"/>
</dbReference>
<dbReference type="RefSeq" id="WP_380019935.1">
    <property type="nucleotide sequence ID" value="NZ_JBHSHD010000006.1"/>
</dbReference>
<dbReference type="Gene3D" id="1.10.10.60">
    <property type="entry name" value="Homeodomain-like"/>
    <property type="match status" value="1"/>
</dbReference>
<dbReference type="CDD" id="cd00009">
    <property type="entry name" value="AAA"/>
    <property type="match status" value="1"/>
</dbReference>
<evidence type="ECO:0000256" key="5">
    <source>
        <dbReference type="ARBA" id="ARBA00023163"/>
    </source>
</evidence>
<comment type="caution">
    <text evidence="7">The sequence shown here is derived from an EMBL/GenBank/DDBJ whole genome shotgun (WGS) entry which is preliminary data.</text>
</comment>
<dbReference type="PANTHER" id="PTHR32071:SF77">
    <property type="entry name" value="TRANSCRIPTIONAL REGULATORY PROTEIN"/>
    <property type="match status" value="1"/>
</dbReference>
<evidence type="ECO:0000256" key="4">
    <source>
        <dbReference type="ARBA" id="ARBA00023125"/>
    </source>
</evidence>
<dbReference type="InterPro" id="IPR002197">
    <property type="entry name" value="HTH_Fis"/>
</dbReference>
<dbReference type="Pfam" id="PF25601">
    <property type="entry name" value="AAA_lid_14"/>
    <property type="match status" value="1"/>
</dbReference>
<dbReference type="PROSITE" id="PS00688">
    <property type="entry name" value="SIGMA54_INTERACT_3"/>
    <property type="match status" value="1"/>
</dbReference>
<keyword evidence="1" id="KW-0547">Nucleotide-binding</keyword>
<evidence type="ECO:0000256" key="3">
    <source>
        <dbReference type="ARBA" id="ARBA00023015"/>
    </source>
</evidence>
<dbReference type="SUPFAM" id="SSF55781">
    <property type="entry name" value="GAF domain-like"/>
    <property type="match status" value="1"/>
</dbReference>
<dbReference type="Gene3D" id="3.30.450.40">
    <property type="match status" value="1"/>
</dbReference>
<dbReference type="InterPro" id="IPR058031">
    <property type="entry name" value="AAA_lid_NorR"/>
</dbReference>
<dbReference type="Gene3D" id="1.10.8.60">
    <property type="match status" value="1"/>
</dbReference>
<dbReference type="Proteomes" id="UP001595886">
    <property type="component" value="Unassembled WGS sequence"/>
</dbReference>
<dbReference type="PROSITE" id="PS50045">
    <property type="entry name" value="SIGMA54_INTERACT_4"/>
    <property type="match status" value="1"/>
</dbReference>
<dbReference type="InterPro" id="IPR002078">
    <property type="entry name" value="Sigma_54_int"/>
</dbReference>
<evidence type="ECO:0000256" key="1">
    <source>
        <dbReference type="ARBA" id="ARBA00022741"/>
    </source>
</evidence>
<evidence type="ECO:0000313" key="8">
    <source>
        <dbReference type="Proteomes" id="UP001595886"/>
    </source>
</evidence>
<dbReference type="InterPro" id="IPR027417">
    <property type="entry name" value="P-loop_NTPase"/>
</dbReference>